<reference evidence="2" key="1">
    <citation type="journal article" date="2023" name="Plant J.">
        <title>Genome sequences and population genomics provide insights into the demographic history, inbreeding, and mutation load of two 'living fossil' tree species of Dipteronia.</title>
        <authorList>
            <person name="Feng Y."/>
            <person name="Comes H.P."/>
            <person name="Chen J."/>
            <person name="Zhu S."/>
            <person name="Lu R."/>
            <person name="Zhang X."/>
            <person name="Li P."/>
            <person name="Qiu J."/>
            <person name="Olsen K.M."/>
            <person name="Qiu Y."/>
        </authorList>
    </citation>
    <scope>NUCLEOTIDE SEQUENCE</scope>
    <source>
        <strain evidence="2">KIB01</strain>
    </source>
</reference>
<sequence length="96" mass="10566">MALPKGDFMPRPLPFDMGVGPSQQRPECVNYMLLMMKRYIDIGLADLKKKMKEEMASFDARFVTVDPGTGRQQHDGADPIAPVSGYDTGLLSSDGD</sequence>
<dbReference type="Proteomes" id="UP001280121">
    <property type="component" value="Unassembled WGS sequence"/>
</dbReference>
<feature type="region of interest" description="Disordered" evidence="1">
    <location>
        <begin position="1"/>
        <end position="22"/>
    </location>
</feature>
<accession>A0AAD9XMM3</accession>
<organism evidence="2 3">
    <name type="scientific">Dipteronia dyeriana</name>
    <dbReference type="NCBI Taxonomy" id="168575"/>
    <lineage>
        <taxon>Eukaryota</taxon>
        <taxon>Viridiplantae</taxon>
        <taxon>Streptophyta</taxon>
        <taxon>Embryophyta</taxon>
        <taxon>Tracheophyta</taxon>
        <taxon>Spermatophyta</taxon>
        <taxon>Magnoliopsida</taxon>
        <taxon>eudicotyledons</taxon>
        <taxon>Gunneridae</taxon>
        <taxon>Pentapetalae</taxon>
        <taxon>rosids</taxon>
        <taxon>malvids</taxon>
        <taxon>Sapindales</taxon>
        <taxon>Sapindaceae</taxon>
        <taxon>Hippocastanoideae</taxon>
        <taxon>Acereae</taxon>
        <taxon>Dipteronia</taxon>
    </lineage>
</organism>
<keyword evidence="3" id="KW-1185">Reference proteome</keyword>
<comment type="caution">
    <text evidence="2">The sequence shown here is derived from an EMBL/GenBank/DDBJ whole genome shotgun (WGS) entry which is preliminary data.</text>
</comment>
<name>A0AAD9XMM3_9ROSI</name>
<protein>
    <submittedName>
        <fullName evidence="2">Uncharacterized protein</fullName>
    </submittedName>
</protein>
<dbReference type="AlphaFoldDB" id="A0AAD9XMM3"/>
<proteinExistence type="predicted"/>
<evidence type="ECO:0000313" key="3">
    <source>
        <dbReference type="Proteomes" id="UP001280121"/>
    </source>
</evidence>
<evidence type="ECO:0000256" key="1">
    <source>
        <dbReference type="SAM" id="MobiDB-lite"/>
    </source>
</evidence>
<dbReference type="EMBL" id="JANJYI010000001">
    <property type="protein sequence ID" value="KAK2661967.1"/>
    <property type="molecule type" value="Genomic_DNA"/>
</dbReference>
<evidence type="ECO:0000313" key="2">
    <source>
        <dbReference type="EMBL" id="KAK2661967.1"/>
    </source>
</evidence>
<feature type="region of interest" description="Disordered" evidence="1">
    <location>
        <begin position="66"/>
        <end position="96"/>
    </location>
</feature>
<gene>
    <name evidence="2" type="ORF">Ddye_000541</name>
</gene>